<accession>A0A1X6XJ86</accession>
<evidence type="ECO:0000259" key="2">
    <source>
        <dbReference type="Pfam" id="PF00501"/>
    </source>
</evidence>
<dbReference type="EC" id="6.2.1.3" evidence="4"/>
<dbReference type="InterPro" id="IPR045851">
    <property type="entry name" value="AMP-bd_C_sf"/>
</dbReference>
<dbReference type="PANTHER" id="PTHR43767:SF7">
    <property type="entry name" value="MEDIUM_LONG-CHAIN-FATTY-ACID--COA LIGASE FADD8"/>
    <property type="match status" value="1"/>
</dbReference>
<dbReference type="Pfam" id="PF00501">
    <property type="entry name" value="AMP-binding"/>
    <property type="match status" value="1"/>
</dbReference>
<dbReference type="InterPro" id="IPR050237">
    <property type="entry name" value="ATP-dep_AMP-bd_enzyme"/>
</dbReference>
<feature type="compositionally biased region" description="Acidic residues" evidence="1">
    <location>
        <begin position="480"/>
        <end position="490"/>
    </location>
</feature>
<dbReference type="Pfam" id="PF13193">
    <property type="entry name" value="AMP-binding_C"/>
    <property type="match status" value="1"/>
</dbReference>
<evidence type="ECO:0000313" key="4">
    <source>
        <dbReference type="EMBL" id="SLM99354.1"/>
    </source>
</evidence>
<keyword evidence="5" id="KW-1185">Reference proteome</keyword>
<organism evidence="4 5">
    <name type="scientific">Brevibacterium yomogidense</name>
    <dbReference type="NCBI Taxonomy" id="946573"/>
    <lineage>
        <taxon>Bacteria</taxon>
        <taxon>Bacillati</taxon>
        <taxon>Actinomycetota</taxon>
        <taxon>Actinomycetes</taxon>
        <taxon>Micrococcales</taxon>
        <taxon>Brevibacteriaceae</taxon>
        <taxon>Brevibacterium</taxon>
    </lineage>
</organism>
<feature type="domain" description="AMP-dependent synthetase/ligase" evidence="2">
    <location>
        <begin position="17"/>
        <end position="390"/>
    </location>
</feature>
<dbReference type="InterPro" id="IPR000873">
    <property type="entry name" value="AMP-dep_synth/lig_dom"/>
</dbReference>
<dbReference type="GO" id="GO:0004467">
    <property type="term" value="F:long-chain fatty acid-CoA ligase activity"/>
    <property type="evidence" value="ECO:0007669"/>
    <property type="project" value="UniProtKB-EC"/>
</dbReference>
<dbReference type="InterPro" id="IPR042099">
    <property type="entry name" value="ANL_N_sf"/>
</dbReference>
<name>A0A1X6XJ86_9MICO</name>
<sequence length="565" mass="60774">MFTTPAEIYEHSFRIHSALTAIREDDREFTYRDLWLWSDAVMEQLRQHGASTGDVVGMFAGNRAEWLVVESAVARMGLVRTPANYMSALETVAYQLAYAKAAFLVTGYDLGAALLPYLDPDDRPVLLQVEDPAGRMLPDAIPLAPLPPGGTEPDRTEHSVDPESRAGIYFTGGTTGRPKAVSHSARSVAAALYIQMIEAEIRPGERMLIMTPLAHAGGSLAAAAIGRGANVRVLDSFDAHRTVDLLLHDRITWTFMVPTMIYRVLDLLDGRLADGGSGSEGSGGSGDRSADLALNTIVYGAAPMSPTRLVDGLRLLGPVFLQLFGQTEAPQFCTRLSKLDHDPNRPELLASCGNATLFTDVAVTDDTGAHLPPGEFGEITVRTPFALTEYIGNAEATAEKFWDGWVRTGDMGIIDDAGYVFLKDRKNDMIISGGFNVYSREVEDALSSHPLVAQVAVIGVPHPDWGEAVHAVVVTRGVGADDEDGSSADGDEVRGDGADRDDDGSGDTDGLTDQALKDHASIGLARYARPKSFEFVDSLPLTPFGKIDKKALRAPHWEGAARQIG</sequence>
<evidence type="ECO:0000256" key="1">
    <source>
        <dbReference type="SAM" id="MobiDB-lite"/>
    </source>
</evidence>
<protein>
    <submittedName>
        <fullName evidence="4">Long-chain-fatty-acid--CoA ligase</fullName>
        <ecNumber evidence="4">6.2.1.3</ecNumber>
    </submittedName>
</protein>
<dbReference type="Gene3D" id="3.30.300.30">
    <property type="match status" value="1"/>
</dbReference>
<evidence type="ECO:0000259" key="3">
    <source>
        <dbReference type="Pfam" id="PF13193"/>
    </source>
</evidence>
<dbReference type="PANTHER" id="PTHR43767">
    <property type="entry name" value="LONG-CHAIN-FATTY-ACID--COA LIGASE"/>
    <property type="match status" value="1"/>
</dbReference>
<dbReference type="SUPFAM" id="SSF56801">
    <property type="entry name" value="Acetyl-CoA synthetase-like"/>
    <property type="match status" value="1"/>
</dbReference>
<dbReference type="PROSITE" id="PS00455">
    <property type="entry name" value="AMP_BINDING"/>
    <property type="match status" value="1"/>
</dbReference>
<dbReference type="RefSeq" id="WP_179207161.1">
    <property type="nucleotide sequence ID" value="NZ_FWFF01000017.1"/>
</dbReference>
<gene>
    <name evidence="4" type="ORF">FM105_10920</name>
</gene>
<dbReference type="Gene3D" id="3.40.50.12780">
    <property type="entry name" value="N-terminal domain of ligase-like"/>
    <property type="match status" value="1"/>
</dbReference>
<dbReference type="Proteomes" id="UP000196581">
    <property type="component" value="Unassembled WGS sequence"/>
</dbReference>
<reference evidence="5" key="1">
    <citation type="submission" date="2017-02" db="EMBL/GenBank/DDBJ databases">
        <authorList>
            <person name="Dridi B."/>
        </authorList>
    </citation>
    <scope>NUCLEOTIDE SEQUENCE [LARGE SCALE GENOMIC DNA]</scope>
    <source>
        <strain evidence="5">B Co 03.10</strain>
    </source>
</reference>
<dbReference type="InterPro" id="IPR025110">
    <property type="entry name" value="AMP-bd_C"/>
</dbReference>
<feature type="region of interest" description="Disordered" evidence="1">
    <location>
        <begin position="479"/>
        <end position="513"/>
    </location>
</feature>
<dbReference type="InterPro" id="IPR020845">
    <property type="entry name" value="AMP-binding_CS"/>
</dbReference>
<feature type="domain" description="AMP-binding enzyme C-terminal" evidence="3">
    <location>
        <begin position="441"/>
        <end position="546"/>
    </location>
</feature>
<evidence type="ECO:0000313" key="5">
    <source>
        <dbReference type="Proteomes" id="UP000196581"/>
    </source>
</evidence>
<dbReference type="AlphaFoldDB" id="A0A1X6XJ86"/>
<keyword evidence="4" id="KW-0436">Ligase</keyword>
<proteinExistence type="predicted"/>
<dbReference type="EMBL" id="FWFF01000017">
    <property type="protein sequence ID" value="SLM99354.1"/>
    <property type="molecule type" value="Genomic_DNA"/>
</dbReference>